<evidence type="ECO:0000313" key="2">
    <source>
        <dbReference type="Proteomes" id="UP000826195"/>
    </source>
</evidence>
<accession>A0AAV7IQY8</accession>
<reference evidence="1 2" key="1">
    <citation type="journal article" date="2021" name="J. Hered.">
        <title>A chromosome-level genome assembly of the parasitoid wasp, Cotesia glomerata (Hymenoptera: Braconidae).</title>
        <authorList>
            <person name="Pinto B.J."/>
            <person name="Weis J.J."/>
            <person name="Gamble T."/>
            <person name="Ode P.J."/>
            <person name="Paul R."/>
            <person name="Zaspel J.M."/>
        </authorList>
    </citation>
    <scope>NUCLEOTIDE SEQUENCE [LARGE SCALE GENOMIC DNA]</scope>
    <source>
        <strain evidence="1">CgM1</strain>
    </source>
</reference>
<dbReference type="Proteomes" id="UP000826195">
    <property type="component" value="Unassembled WGS sequence"/>
</dbReference>
<comment type="caution">
    <text evidence="1">The sequence shown here is derived from an EMBL/GenBank/DDBJ whole genome shotgun (WGS) entry which is preliminary data.</text>
</comment>
<evidence type="ECO:0000313" key="1">
    <source>
        <dbReference type="EMBL" id="KAH0555356.1"/>
    </source>
</evidence>
<dbReference type="EMBL" id="JAHXZJ010001119">
    <property type="protein sequence ID" value="KAH0555356.1"/>
    <property type="molecule type" value="Genomic_DNA"/>
</dbReference>
<proteinExistence type="predicted"/>
<name>A0AAV7IQY8_COTGL</name>
<dbReference type="AlphaFoldDB" id="A0AAV7IQY8"/>
<organism evidence="1 2">
    <name type="scientific">Cotesia glomerata</name>
    <name type="common">Lepidopteran parasitic wasp</name>
    <name type="synonym">Apanteles glomeratus</name>
    <dbReference type="NCBI Taxonomy" id="32391"/>
    <lineage>
        <taxon>Eukaryota</taxon>
        <taxon>Metazoa</taxon>
        <taxon>Ecdysozoa</taxon>
        <taxon>Arthropoda</taxon>
        <taxon>Hexapoda</taxon>
        <taxon>Insecta</taxon>
        <taxon>Pterygota</taxon>
        <taxon>Neoptera</taxon>
        <taxon>Endopterygota</taxon>
        <taxon>Hymenoptera</taxon>
        <taxon>Apocrita</taxon>
        <taxon>Ichneumonoidea</taxon>
        <taxon>Braconidae</taxon>
        <taxon>Microgastrinae</taxon>
        <taxon>Cotesia</taxon>
    </lineage>
</organism>
<keyword evidence="2" id="KW-1185">Reference proteome</keyword>
<sequence>MLFLRVLQQILLSIKHKICIQNPQLPNELEIAHARFPPLPISSALLYPHFCHNALLFPHSVVVGATDRRLSGRANIFLMDIPVPFHSLLLFILICGMDRFTLILYKTKLNNIRPTYSIRTICGFRVAIIRGKADHVLYCVQQQKLNMSHQETTPILLVDPSMHEPNAFFIFLETVTPFHYRPPLLYCAACITPLPPLTRAQNPIPPQ</sequence>
<gene>
    <name evidence="1" type="ORF">KQX54_017895</name>
</gene>
<protein>
    <submittedName>
        <fullName evidence="1">Uncharacterized protein</fullName>
    </submittedName>
</protein>